<organism evidence="2 3">
    <name type="scientific">Hermetia illucens</name>
    <name type="common">Black soldier fly</name>
    <dbReference type="NCBI Taxonomy" id="343691"/>
    <lineage>
        <taxon>Eukaryota</taxon>
        <taxon>Metazoa</taxon>
        <taxon>Ecdysozoa</taxon>
        <taxon>Arthropoda</taxon>
        <taxon>Hexapoda</taxon>
        <taxon>Insecta</taxon>
        <taxon>Pterygota</taxon>
        <taxon>Neoptera</taxon>
        <taxon>Endopterygota</taxon>
        <taxon>Diptera</taxon>
        <taxon>Brachycera</taxon>
        <taxon>Stratiomyomorpha</taxon>
        <taxon>Stratiomyidae</taxon>
        <taxon>Hermetiinae</taxon>
        <taxon>Hermetia</taxon>
    </lineage>
</organism>
<keyword evidence="3" id="KW-1185">Reference proteome</keyword>
<evidence type="ECO:0000313" key="3">
    <source>
        <dbReference type="Proteomes" id="UP000594454"/>
    </source>
</evidence>
<keyword evidence="1" id="KW-0812">Transmembrane</keyword>
<feature type="transmembrane region" description="Helical" evidence="1">
    <location>
        <begin position="102"/>
        <end position="125"/>
    </location>
</feature>
<keyword evidence="1" id="KW-1133">Transmembrane helix</keyword>
<evidence type="ECO:0000313" key="2">
    <source>
        <dbReference type="EMBL" id="CAD7090166.1"/>
    </source>
</evidence>
<dbReference type="InParanoid" id="A0A7R8Z1X4"/>
<dbReference type="EMBL" id="LR899013">
    <property type="protein sequence ID" value="CAD7090166.1"/>
    <property type="molecule type" value="Genomic_DNA"/>
</dbReference>
<feature type="transmembrane region" description="Helical" evidence="1">
    <location>
        <begin position="179"/>
        <end position="200"/>
    </location>
</feature>
<accession>A0A7R8Z1X4</accession>
<dbReference type="AlphaFoldDB" id="A0A7R8Z1X4"/>
<evidence type="ECO:0008006" key="4">
    <source>
        <dbReference type="Google" id="ProtNLM"/>
    </source>
</evidence>
<evidence type="ECO:0000256" key="1">
    <source>
        <dbReference type="SAM" id="Phobius"/>
    </source>
</evidence>
<name>A0A7R8Z1X4_HERIL</name>
<dbReference type="PANTHER" id="PTHR11161">
    <property type="entry name" value="O-ACYLTRANSFERASE"/>
    <property type="match status" value="1"/>
</dbReference>
<proteinExistence type="predicted"/>
<sequence>MSILGNNLSLNALDTLANRSDPLSWVNYCNIHTRASPWLLGILLGYYQRNLKRATFKLSRLSVSVGWICCILLMIVLIFGPYQMQQYLGEQNRVANALYGSLAKFAWGLAIVWIVFACVQGYGGLVNEFLSYPLWQLLGRLTYAIYLIHPPVQVTTAALARMSVFYTNFVAIQNIWRDLGIILTISIVLALVFESPMIALEKLLVRKNHRSEVKTNGNTPQIVSLHLSESMDCQKTESKS</sequence>
<dbReference type="PANTHER" id="PTHR11161:SF0">
    <property type="entry name" value="O-ACYLTRANSFERASE LIKE PROTEIN"/>
    <property type="match status" value="1"/>
</dbReference>
<dbReference type="Proteomes" id="UP000594454">
    <property type="component" value="Chromosome 5"/>
</dbReference>
<dbReference type="InterPro" id="IPR052728">
    <property type="entry name" value="O2_lipid_transport_reg"/>
</dbReference>
<keyword evidence="1" id="KW-0472">Membrane</keyword>
<protein>
    <recommendedName>
        <fullName evidence="4">Acyltransferase 3 domain-containing protein</fullName>
    </recommendedName>
</protein>
<gene>
    <name evidence="2" type="ORF">HERILL_LOCUS12667</name>
</gene>
<feature type="transmembrane region" description="Helical" evidence="1">
    <location>
        <begin position="137"/>
        <end position="159"/>
    </location>
</feature>
<dbReference type="OrthoDB" id="118951at2759"/>
<feature type="transmembrane region" description="Helical" evidence="1">
    <location>
        <begin position="58"/>
        <end position="82"/>
    </location>
</feature>
<reference evidence="2 3" key="1">
    <citation type="submission" date="2020-11" db="EMBL/GenBank/DDBJ databases">
        <authorList>
            <person name="Wallbank WR R."/>
            <person name="Pardo Diaz C."/>
            <person name="Kozak K."/>
            <person name="Martin S."/>
            <person name="Jiggins C."/>
            <person name="Moest M."/>
            <person name="Warren A I."/>
            <person name="Generalovic N T."/>
            <person name="Byers J.R.P. K."/>
            <person name="Montejo-Kovacevich G."/>
            <person name="Yen C E."/>
        </authorList>
    </citation>
    <scope>NUCLEOTIDE SEQUENCE [LARGE SCALE GENOMIC DNA]</scope>
</reference>